<comment type="caution">
    <text evidence="2">The sequence shown here is derived from an EMBL/GenBank/DDBJ whole genome shotgun (WGS) entry which is preliminary data.</text>
</comment>
<organism evidence="2">
    <name type="scientific">marine sediment metagenome</name>
    <dbReference type="NCBI Taxonomy" id="412755"/>
    <lineage>
        <taxon>unclassified sequences</taxon>
        <taxon>metagenomes</taxon>
        <taxon>ecological metagenomes</taxon>
    </lineage>
</organism>
<dbReference type="AlphaFoldDB" id="X0UQH0"/>
<feature type="non-terminal residue" evidence="2">
    <location>
        <position position="284"/>
    </location>
</feature>
<feature type="non-terminal residue" evidence="2">
    <location>
        <position position="1"/>
    </location>
</feature>
<dbReference type="EMBL" id="BARS01015464">
    <property type="protein sequence ID" value="GAF90750.1"/>
    <property type="molecule type" value="Genomic_DNA"/>
</dbReference>
<keyword evidence="1" id="KW-0812">Transmembrane</keyword>
<feature type="transmembrane region" description="Helical" evidence="1">
    <location>
        <begin position="34"/>
        <end position="56"/>
    </location>
</feature>
<name>X0UQH0_9ZZZZ</name>
<feature type="transmembrane region" description="Helical" evidence="1">
    <location>
        <begin position="68"/>
        <end position="85"/>
    </location>
</feature>
<keyword evidence="1" id="KW-1133">Transmembrane helix</keyword>
<protein>
    <submittedName>
        <fullName evidence="2">Uncharacterized protein</fullName>
    </submittedName>
</protein>
<feature type="transmembrane region" description="Helical" evidence="1">
    <location>
        <begin position="212"/>
        <end position="232"/>
    </location>
</feature>
<accession>X0UQH0</accession>
<keyword evidence="1" id="KW-0472">Membrane</keyword>
<evidence type="ECO:0000313" key="2">
    <source>
        <dbReference type="EMBL" id="GAF90750.1"/>
    </source>
</evidence>
<reference evidence="2" key="1">
    <citation type="journal article" date="2014" name="Front. Microbiol.">
        <title>High frequency of phylogenetically diverse reductive dehalogenase-homologous genes in deep subseafloor sedimentary metagenomes.</title>
        <authorList>
            <person name="Kawai M."/>
            <person name="Futagami T."/>
            <person name="Toyoda A."/>
            <person name="Takaki Y."/>
            <person name="Nishi S."/>
            <person name="Hori S."/>
            <person name="Arai W."/>
            <person name="Tsubouchi T."/>
            <person name="Morono Y."/>
            <person name="Uchiyama I."/>
            <person name="Ito T."/>
            <person name="Fujiyama A."/>
            <person name="Inagaki F."/>
            <person name="Takami H."/>
        </authorList>
    </citation>
    <scope>NUCLEOTIDE SEQUENCE</scope>
    <source>
        <strain evidence="2">Expedition CK06-06</strain>
    </source>
</reference>
<feature type="transmembrane region" description="Helical" evidence="1">
    <location>
        <begin position="238"/>
        <end position="255"/>
    </location>
</feature>
<sequence>GKARNWDLLSLFIIAVPSLGTVLYYGSEHNSVRFAAWSVIYAGTAWLFVRSLLIAWGRRPRPVFEPNLPLAGLVILLVLVGIVHFERIVRQDVGGSGMWSVRGAQHILSRGELPYGKLGTGDTYGPFLYLAHTPAALAFPPTYVDTQTGRTVQWSTASQQQKVRLSQLRDELRAIATEKDLEKDPIALRKELIEIESSINRLPECRSMGLKAARMTAGVFDVLILLGIIVIGKRWVNLKVGLSAALIYGLLPYTIERLGHVSALLPMAMVVWAVVLTSYPLVTG</sequence>
<feature type="transmembrane region" description="Helical" evidence="1">
    <location>
        <begin position="262"/>
        <end position="282"/>
    </location>
</feature>
<proteinExistence type="predicted"/>
<evidence type="ECO:0000256" key="1">
    <source>
        <dbReference type="SAM" id="Phobius"/>
    </source>
</evidence>
<gene>
    <name evidence="2" type="ORF">S01H1_25583</name>
</gene>
<feature type="transmembrane region" description="Helical" evidence="1">
    <location>
        <begin position="6"/>
        <end position="27"/>
    </location>
</feature>